<evidence type="ECO:0000256" key="2">
    <source>
        <dbReference type="ARBA" id="ARBA00006171"/>
    </source>
</evidence>
<dbReference type="STRING" id="1670800.BSQ44_18605"/>
<dbReference type="InterPro" id="IPR036412">
    <property type="entry name" value="HAD-like_sf"/>
</dbReference>
<keyword evidence="3" id="KW-0479">Metal-binding</keyword>
<comment type="cofactor">
    <cofactor evidence="1">
        <name>Mg(2+)</name>
        <dbReference type="ChEBI" id="CHEBI:18420"/>
    </cofactor>
</comment>
<dbReference type="SUPFAM" id="SSF56784">
    <property type="entry name" value="HAD-like"/>
    <property type="match status" value="1"/>
</dbReference>
<gene>
    <name evidence="5" type="ORF">BSQ44_18605</name>
</gene>
<dbReference type="InterPro" id="IPR023198">
    <property type="entry name" value="PGP-like_dom2"/>
</dbReference>
<dbReference type="AlphaFoldDB" id="A0A1L3SZ48"/>
<dbReference type="KEGG" id="meso:BSQ44_18605"/>
<dbReference type="PANTHER" id="PTHR46193">
    <property type="entry name" value="6-PHOSPHOGLUCONATE PHOSPHATASE"/>
    <property type="match status" value="1"/>
</dbReference>
<dbReference type="Gene3D" id="3.40.50.1000">
    <property type="entry name" value="HAD superfamily/HAD-like"/>
    <property type="match status" value="1"/>
</dbReference>
<dbReference type="Gene3D" id="1.10.150.240">
    <property type="entry name" value="Putative phosphatase, domain 2"/>
    <property type="match status" value="1"/>
</dbReference>
<protein>
    <recommendedName>
        <fullName evidence="7">Hydrolase</fullName>
    </recommendedName>
</protein>
<evidence type="ECO:0000256" key="4">
    <source>
        <dbReference type="ARBA" id="ARBA00022842"/>
    </source>
</evidence>
<keyword evidence="4" id="KW-0460">Magnesium</keyword>
<dbReference type="EMBL" id="CP018171">
    <property type="protein sequence ID" value="APH74697.1"/>
    <property type="molecule type" value="Genomic_DNA"/>
</dbReference>
<accession>A0A1L3SZ48</accession>
<dbReference type="Proteomes" id="UP000182840">
    <property type="component" value="Chromosome"/>
</dbReference>
<organism evidence="5 6">
    <name type="scientific">Aquibium oceanicum</name>
    <dbReference type="NCBI Taxonomy" id="1670800"/>
    <lineage>
        <taxon>Bacteria</taxon>
        <taxon>Pseudomonadati</taxon>
        <taxon>Pseudomonadota</taxon>
        <taxon>Alphaproteobacteria</taxon>
        <taxon>Hyphomicrobiales</taxon>
        <taxon>Phyllobacteriaceae</taxon>
        <taxon>Aquibium</taxon>
    </lineage>
</organism>
<comment type="similarity">
    <text evidence="2">Belongs to the HAD-like hydrolase superfamily. CbbY/CbbZ/Gph/YieH family.</text>
</comment>
<evidence type="ECO:0000313" key="6">
    <source>
        <dbReference type="Proteomes" id="UP000182840"/>
    </source>
</evidence>
<dbReference type="GO" id="GO:0046872">
    <property type="term" value="F:metal ion binding"/>
    <property type="evidence" value="ECO:0007669"/>
    <property type="project" value="UniProtKB-KW"/>
</dbReference>
<dbReference type="InterPro" id="IPR023214">
    <property type="entry name" value="HAD_sf"/>
</dbReference>
<dbReference type="Pfam" id="PF00702">
    <property type="entry name" value="Hydrolase"/>
    <property type="match status" value="1"/>
</dbReference>
<dbReference type="InterPro" id="IPR006439">
    <property type="entry name" value="HAD-SF_hydro_IA"/>
</dbReference>
<name>A0A1L3SZ48_9HYPH</name>
<evidence type="ECO:0000256" key="3">
    <source>
        <dbReference type="ARBA" id="ARBA00022723"/>
    </source>
</evidence>
<dbReference type="GO" id="GO:0003824">
    <property type="term" value="F:catalytic activity"/>
    <property type="evidence" value="ECO:0007669"/>
    <property type="project" value="UniProtKB-ARBA"/>
</dbReference>
<evidence type="ECO:0000313" key="5">
    <source>
        <dbReference type="EMBL" id="APH74697.1"/>
    </source>
</evidence>
<sequence>MGSHSPARDAGCDLVIFDCDGVLIDSEVISARTLIRQLSLVGVEVDFAHVQKHFLGRSWAKVAAEIRQTHGLDLSTDFEGNYRSELLKAFETELMTMPGVERVLENMAVPFCAATSSSPARARRSLEISVLAPFFGDRVFTASQVEHGKPAPDLFLFAARAMGVPPARCLVIEDSLAGIAAAQAAGMAVWRFAGGSHCEPLHSKVDAELVGVPAFDKWDQFFQMAPGLGRDERESSGT</sequence>
<dbReference type="NCBIfam" id="TIGR01509">
    <property type="entry name" value="HAD-SF-IA-v3"/>
    <property type="match status" value="1"/>
</dbReference>
<proteinExistence type="inferred from homology"/>
<evidence type="ECO:0008006" key="7">
    <source>
        <dbReference type="Google" id="ProtNLM"/>
    </source>
</evidence>
<dbReference type="PANTHER" id="PTHR46193:SF10">
    <property type="entry name" value="6-PHOSPHOGLUCONATE PHOSPHATASE"/>
    <property type="match status" value="1"/>
</dbReference>
<dbReference type="SFLD" id="SFLDS00003">
    <property type="entry name" value="Haloacid_Dehalogenase"/>
    <property type="match status" value="1"/>
</dbReference>
<evidence type="ECO:0000256" key="1">
    <source>
        <dbReference type="ARBA" id="ARBA00001946"/>
    </source>
</evidence>
<dbReference type="InterPro" id="IPR051600">
    <property type="entry name" value="Beta-PGM-like"/>
</dbReference>
<reference evidence="6" key="1">
    <citation type="submission" date="2016-11" db="EMBL/GenBank/DDBJ databases">
        <title>Mesorhizobium oceanicum sp. nov., isolated from deep seawater in South China Sea.</title>
        <authorList>
            <person name="Fu G.-Y."/>
        </authorList>
    </citation>
    <scope>NUCLEOTIDE SEQUENCE [LARGE SCALE GENOMIC DNA]</scope>
    <source>
        <strain evidence="6">B7</strain>
    </source>
</reference>
<keyword evidence="6" id="KW-1185">Reference proteome</keyword>
<dbReference type="SFLD" id="SFLDG01129">
    <property type="entry name" value="C1.5:_HAD__Beta-PGM__Phosphata"/>
    <property type="match status" value="1"/>
</dbReference>